<reference evidence="2" key="1">
    <citation type="submission" date="2021-05" db="EMBL/GenBank/DDBJ databases">
        <authorList>
            <person name="Alioto T."/>
            <person name="Alioto T."/>
            <person name="Gomez Garrido J."/>
        </authorList>
    </citation>
    <scope>NUCLEOTIDE SEQUENCE</scope>
</reference>
<keyword evidence="1" id="KW-1133">Transmembrane helix</keyword>
<organism evidence="2">
    <name type="scientific">Cacopsylla melanoneura</name>
    <dbReference type="NCBI Taxonomy" id="428564"/>
    <lineage>
        <taxon>Eukaryota</taxon>
        <taxon>Metazoa</taxon>
        <taxon>Ecdysozoa</taxon>
        <taxon>Arthropoda</taxon>
        <taxon>Hexapoda</taxon>
        <taxon>Insecta</taxon>
        <taxon>Pterygota</taxon>
        <taxon>Neoptera</taxon>
        <taxon>Paraneoptera</taxon>
        <taxon>Hemiptera</taxon>
        <taxon>Sternorrhyncha</taxon>
        <taxon>Psylloidea</taxon>
        <taxon>Psyllidae</taxon>
        <taxon>Psyllinae</taxon>
        <taxon>Cacopsylla</taxon>
    </lineage>
</organism>
<name>A0A8D8YP11_9HEMI</name>
<proteinExistence type="predicted"/>
<keyword evidence="1" id="KW-0812">Transmembrane</keyword>
<accession>A0A8D8YP11</accession>
<keyword evidence="1" id="KW-0472">Membrane</keyword>
<protein>
    <submittedName>
        <fullName evidence="2">Uncharacterized protein</fullName>
    </submittedName>
</protein>
<feature type="transmembrane region" description="Helical" evidence="1">
    <location>
        <begin position="98"/>
        <end position="126"/>
    </location>
</feature>
<sequence>MRMVPKTCLQTIIRKAMVNKLCLLIIILKKTILRLTSTLSLCLVLPKQKDMVTYRQHTALSIRKPSILYLPAIITEEMTLKTCLLLIILIIWELSTLTVSITCLLTLSLIIHNLLMSYLLAISFMVHKKQVLQKSVAASRRIQM</sequence>
<dbReference type="EMBL" id="HBUF01385695">
    <property type="protein sequence ID" value="CAG6732099.1"/>
    <property type="molecule type" value="Transcribed_RNA"/>
</dbReference>
<evidence type="ECO:0000313" key="2">
    <source>
        <dbReference type="EMBL" id="CAG6732099.1"/>
    </source>
</evidence>
<dbReference type="AlphaFoldDB" id="A0A8D8YP11"/>
<evidence type="ECO:0000256" key="1">
    <source>
        <dbReference type="SAM" id="Phobius"/>
    </source>
</evidence>